<dbReference type="AlphaFoldDB" id="A0A0F9A5Y9"/>
<feature type="transmembrane region" description="Helical" evidence="1">
    <location>
        <begin position="65"/>
        <end position="82"/>
    </location>
</feature>
<gene>
    <name evidence="3" type="ORF">LCGC14_2611590</name>
</gene>
<dbReference type="EMBL" id="LAZR01044347">
    <property type="protein sequence ID" value="KKL04885.1"/>
    <property type="molecule type" value="Genomic_DNA"/>
</dbReference>
<organism evidence="3">
    <name type="scientific">marine sediment metagenome</name>
    <dbReference type="NCBI Taxonomy" id="412755"/>
    <lineage>
        <taxon>unclassified sequences</taxon>
        <taxon>metagenomes</taxon>
        <taxon>ecological metagenomes</taxon>
    </lineage>
</organism>
<proteinExistence type="predicted"/>
<protein>
    <recommendedName>
        <fullName evidence="2">Ice-binding protein C-terminal domain-containing protein</fullName>
    </recommendedName>
</protein>
<name>A0A0F9A5Y9_9ZZZZ</name>
<keyword evidence="1" id="KW-1133">Transmembrane helix</keyword>
<reference evidence="3" key="1">
    <citation type="journal article" date="2015" name="Nature">
        <title>Complex archaea that bridge the gap between prokaryotes and eukaryotes.</title>
        <authorList>
            <person name="Spang A."/>
            <person name="Saw J.H."/>
            <person name="Jorgensen S.L."/>
            <person name="Zaremba-Niedzwiedzka K."/>
            <person name="Martijn J."/>
            <person name="Lind A.E."/>
            <person name="van Eijk R."/>
            <person name="Schleper C."/>
            <person name="Guy L."/>
            <person name="Ettema T.J."/>
        </authorList>
    </citation>
    <scope>NUCLEOTIDE SEQUENCE</scope>
</reference>
<dbReference type="InterPro" id="IPR013424">
    <property type="entry name" value="Ice-binding_C"/>
</dbReference>
<keyword evidence="1" id="KW-0812">Transmembrane</keyword>
<keyword evidence="1" id="KW-0472">Membrane</keyword>
<sequence>YRRVRGAPDTVYGHEPLDWGDDSSPIRDIVTVEADMHTLVVDLRATTSLDHVRVFTATPVLLPEPTTFALLCVGALGLLLYIRRRR</sequence>
<dbReference type="NCBIfam" id="TIGR02595">
    <property type="entry name" value="PEP_CTERM"/>
    <property type="match status" value="1"/>
</dbReference>
<evidence type="ECO:0000259" key="2">
    <source>
        <dbReference type="Pfam" id="PF07589"/>
    </source>
</evidence>
<comment type="caution">
    <text evidence="3">The sequence shown here is derived from an EMBL/GenBank/DDBJ whole genome shotgun (WGS) entry which is preliminary data.</text>
</comment>
<feature type="non-terminal residue" evidence="3">
    <location>
        <position position="1"/>
    </location>
</feature>
<dbReference type="Pfam" id="PF07589">
    <property type="entry name" value="PEP-CTERM"/>
    <property type="match status" value="1"/>
</dbReference>
<accession>A0A0F9A5Y9</accession>
<evidence type="ECO:0000313" key="3">
    <source>
        <dbReference type="EMBL" id="KKL04885.1"/>
    </source>
</evidence>
<evidence type="ECO:0000256" key="1">
    <source>
        <dbReference type="SAM" id="Phobius"/>
    </source>
</evidence>
<feature type="domain" description="Ice-binding protein C-terminal" evidence="2">
    <location>
        <begin position="63"/>
        <end position="85"/>
    </location>
</feature>